<dbReference type="STRING" id="426428.A0A0D2XIY2"/>
<dbReference type="PANTHER" id="PTHR10996:SF281">
    <property type="entry name" value="D-ISOMER SPECIFIC 2-HYDROXYACID DEHYDROGENASE NAD-BINDING DOMAIN-CONTAINING PROTEIN-RELATED"/>
    <property type="match status" value="1"/>
</dbReference>
<comment type="similarity">
    <text evidence="2">Belongs to the D-isomer specific 2-hydroxyacid dehydrogenase family.</text>
</comment>
<dbReference type="GO" id="GO:0005829">
    <property type="term" value="C:cytosol"/>
    <property type="evidence" value="ECO:0007669"/>
    <property type="project" value="TreeGrafter"/>
</dbReference>
<dbReference type="InterPro" id="IPR050223">
    <property type="entry name" value="D-isomer_2-hydroxyacid_DH"/>
</dbReference>
<evidence type="ECO:0000256" key="2">
    <source>
        <dbReference type="RuleBase" id="RU003719"/>
    </source>
</evidence>
<dbReference type="EnsemblFungi" id="FOXG_03890T0">
    <property type="protein sequence ID" value="FOXG_03890P0"/>
    <property type="gene ID" value="FOXG_03890"/>
</dbReference>
<dbReference type="InterPro" id="IPR006139">
    <property type="entry name" value="D-isomer_2_OHA_DH_cat_dom"/>
</dbReference>
<sequence length="346" mass="38202">MPSAENPIVLHIGDPIKYNHDLYKKLESKFTIIRPSAEERQRGAFLEALHQKKWGDFHAVMRPFWITGGEMGRWDKELIPLLPKSMKVYASAGAGYDWADVDIMVENRILYCNGAAASTEAVSDMALYHIISVFRNMQWSNMAARGSEEEFRDAHAHTQLTASNPRGHTLGIIGLGNIGYQIALKTHKALGMRIAYYDPFPKPPEQEAAIEATNYPKLEDMLAIADCIVIAAPGAGGNKILGREEISKMKKGSRLVNVARGSLVDEEAVADSMDSGHLFAVGLDVFEDEPRPNPRLQKMRNATLTCHTAGGALDTSIGFERLAMENVMAVLEGKDAITPVNKHLFK</sequence>
<dbReference type="Pfam" id="PF00389">
    <property type="entry name" value="2-Hacid_dh"/>
    <property type="match status" value="1"/>
</dbReference>
<protein>
    <submittedName>
        <fullName evidence="3">Uncharacterized protein</fullName>
    </submittedName>
</protein>
<dbReference type="VEuPathDB" id="FungiDB:FOXG_03890"/>
<evidence type="ECO:0000313" key="4">
    <source>
        <dbReference type="Proteomes" id="UP000002489"/>
    </source>
</evidence>
<proteinExistence type="inferred from homology"/>
<dbReference type="InterPro" id="IPR036291">
    <property type="entry name" value="NAD(P)-bd_dom_sf"/>
</dbReference>
<name>A0A0D2XIY2_FUSOF</name>
<dbReference type="Pfam" id="PF02826">
    <property type="entry name" value="2-Hacid_dh_C"/>
    <property type="match status" value="1"/>
</dbReference>
<reference evidence="4" key="1">
    <citation type="journal article" date="2012" name="Mol. Plant Microbe Interact.">
        <title>A highly conserved effector in Fusarium oxysporum is required for full virulence on Arabidopsis.</title>
        <authorList>
            <person name="Thatcher L.F."/>
            <person name="Gardiner D.M."/>
            <person name="Kazan K."/>
            <person name="Manners J."/>
        </authorList>
    </citation>
    <scope>NUCLEOTIDE SEQUENCE [LARGE SCALE GENOMIC DNA]</scope>
    <source>
        <strain evidence="4">Fo5176</strain>
    </source>
</reference>
<dbReference type="GO" id="GO:0051287">
    <property type="term" value="F:NAD binding"/>
    <property type="evidence" value="ECO:0007669"/>
    <property type="project" value="InterPro"/>
</dbReference>
<evidence type="ECO:0000256" key="1">
    <source>
        <dbReference type="ARBA" id="ARBA00023002"/>
    </source>
</evidence>
<dbReference type="GO" id="GO:0030267">
    <property type="term" value="F:glyoxylate reductase (NADPH) activity"/>
    <property type="evidence" value="ECO:0007669"/>
    <property type="project" value="TreeGrafter"/>
</dbReference>
<dbReference type="InterPro" id="IPR006140">
    <property type="entry name" value="D-isomer_DH_NAD-bd"/>
</dbReference>
<keyword evidence="1 2" id="KW-0560">Oxidoreductase</keyword>
<dbReference type="SUPFAM" id="SSF52283">
    <property type="entry name" value="Formate/glycerate dehydrogenase catalytic domain-like"/>
    <property type="match status" value="1"/>
</dbReference>
<gene>
    <name evidence="3" type="primary">28945982</name>
</gene>
<evidence type="ECO:0000313" key="3">
    <source>
        <dbReference type="EnsemblFungi" id="FOXG_03890P0"/>
    </source>
</evidence>
<dbReference type="Gene3D" id="3.40.50.720">
    <property type="entry name" value="NAD(P)-binding Rossmann-like Domain"/>
    <property type="match status" value="2"/>
</dbReference>
<accession>A0A0D2XIY2</accession>
<reference evidence="3" key="2">
    <citation type="submission" date="2025-08" db="UniProtKB">
        <authorList>
            <consortium name="EnsemblFungi"/>
        </authorList>
    </citation>
    <scope>IDENTIFICATION</scope>
    <source>
        <strain evidence="3">4287 / CBS 123668 / FGSC 9935 / NRRL 34936</strain>
    </source>
</reference>
<dbReference type="PANTHER" id="PTHR10996">
    <property type="entry name" value="2-HYDROXYACID DEHYDROGENASE-RELATED"/>
    <property type="match status" value="1"/>
</dbReference>
<organism evidence="3 4">
    <name type="scientific">Fusarium oxysporum (strain Fo5176)</name>
    <name type="common">Fusarium vascular wilt</name>
    <dbReference type="NCBI Taxonomy" id="660025"/>
    <lineage>
        <taxon>Eukaryota</taxon>
        <taxon>Fungi</taxon>
        <taxon>Dikarya</taxon>
        <taxon>Ascomycota</taxon>
        <taxon>Pezizomycotina</taxon>
        <taxon>Sordariomycetes</taxon>
        <taxon>Hypocreomycetidae</taxon>
        <taxon>Hypocreales</taxon>
        <taxon>Nectriaceae</taxon>
        <taxon>Fusarium</taxon>
        <taxon>Fusarium oxysporum species complex</taxon>
    </lineage>
</organism>
<dbReference type="AlphaFoldDB" id="A0A0D2XIY2"/>
<dbReference type="InterPro" id="IPR029753">
    <property type="entry name" value="D-isomer_DH_CS"/>
</dbReference>
<dbReference type="Proteomes" id="UP000002489">
    <property type="component" value="Unassembled WGS sequence"/>
</dbReference>
<dbReference type="SUPFAM" id="SSF51735">
    <property type="entry name" value="NAD(P)-binding Rossmann-fold domains"/>
    <property type="match status" value="1"/>
</dbReference>
<dbReference type="CDD" id="cd12168">
    <property type="entry name" value="Mand_dh_like"/>
    <property type="match status" value="1"/>
</dbReference>
<dbReference type="GO" id="GO:0016618">
    <property type="term" value="F:hydroxypyruvate reductase [NAD(P)H] activity"/>
    <property type="evidence" value="ECO:0007669"/>
    <property type="project" value="TreeGrafter"/>
</dbReference>
<dbReference type="PROSITE" id="PS00671">
    <property type="entry name" value="D_2_HYDROXYACID_DH_3"/>
    <property type="match status" value="1"/>
</dbReference>